<keyword evidence="14" id="KW-1185">Reference proteome</keyword>
<dbReference type="CDD" id="cd12912">
    <property type="entry name" value="PDC2_MCP_like"/>
    <property type="match status" value="1"/>
</dbReference>
<dbReference type="EC" id="2.7.13.3" evidence="3"/>
<keyword evidence="10 11" id="KW-0472">Membrane</keyword>
<dbReference type="InterPro" id="IPR029151">
    <property type="entry name" value="Sensor-like_sf"/>
</dbReference>
<feature type="transmembrane region" description="Helical" evidence="11">
    <location>
        <begin position="284"/>
        <end position="304"/>
    </location>
</feature>
<name>A0A1X7HEP2_9BACL</name>
<evidence type="ECO:0000313" key="13">
    <source>
        <dbReference type="EMBL" id="SMF85097.1"/>
    </source>
</evidence>
<dbReference type="SUPFAM" id="SSF103190">
    <property type="entry name" value="Sensory domain-like"/>
    <property type="match status" value="1"/>
</dbReference>
<feature type="non-terminal residue" evidence="13">
    <location>
        <position position="429"/>
    </location>
</feature>
<keyword evidence="8" id="KW-0418">Kinase</keyword>
<keyword evidence="5" id="KW-0597">Phosphoprotein</keyword>
<dbReference type="RefSeq" id="WP_208919806.1">
    <property type="nucleotide sequence ID" value="NZ_LT840184.1"/>
</dbReference>
<dbReference type="GO" id="GO:0005886">
    <property type="term" value="C:plasma membrane"/>
    <property type="evidence" value="ECO:0007669"/>
    <property type="project" value="UniProtKB-SubCell"/>
</dbReference>
<evidence type="ECO:0000256" key="1">
    <source>
        <dbReference type="ARBA" id="ARBA00000085"/>
    </source>
</evidence>
<evidence type="ECO:0000256" key="5">
    <source>
        <dbReference type="ARBA" id="ARBA00022553"/>
    </source>
</evidence>
<gene>
    <name evidence="13" type="ORF">SAMN05661091_2869</name>
</gene>
<proteinExistence type="predicted"/>
<accession>A0A1X7HEP2</accession>
<dbReference type="PANTHER" id="PTHR45528:SF10">
    <property type="entry name" value="METHYL-ACCEPTING CHEMOTAXIS PROTEIN"/>
    <property type="match status" value="1"/>
</dbReference>
<dbReference type="AlphaFoldDB" id="A0A1X7HEP2"/>
<dbReference type="Proteomes" id="UP000192940">
    <property type="component" value="Chromosome I"/>
</dbReference>
<comment type="catalytic activity">
    <reaction evidence="1">
        <text>ATP + protein L-histidine = ADP + protein N-phospho-L-histidine.</text>
        <dbReference type="EC" id="2.7.13.3"/>
    </reaction>
</comment>
<evidence type="ECO:0000256" key="3">
    <source>
        <dbReference type="ARBA" id="ARBA00012438"/>
    </source>
</evidence>
<keyword evidence="7 11" id="KW-0812">Transmembrane</keyword>
<dbReference type="STRING" id="1313296.SAMN05661091_2869"/>
<evidence type="ECO:0000256" key="4">
    <source>
        <dbReference type="ARBA" id="ARBA00022475"/>
    </source>
</evidence>
<evidence type="ECO:0000313" key="14">
    <source>
        <dbReference type="Proteomes" id="UP000192940"/>
    </source>
</evidence>
<dbReference type="InterPro" id="IPR050398">
    <property type="entry name" value="HssS/ArlS-like"/>
</dbReference>
<dbReference type="SMART" id="SM00304">
    <property type="entry name" value="HAMP"/>
    <property type="match status" value="1"/>
</dbReference>
<dbReference type="SUPFAM" id="SSF158472">
    <property type="entry name" value="HAMP domain-like"/>
    <property type="match status" value="1"/>
</dbReference>
<organism evidence="13 14">
    <name type="scientific">Paenibacillus uliginis N3/975</name>
    <dbReference type="NCBI Taxonomy" id="1313296"/>
    <lineage>
        <taxon>Bacteria</taxon>
        <taxon>Bacillati</taxon>
        <taxon>Bacillota</taxon>
        <taxon>Bacilli</taxon>
        <taxon>Bacillales</taxon>
        <taxon>Paenibacillaceae</taxon>
        <taxon>Paenibacillus</taxon>
    </lineage>
</organism>
<evidence type="ECO:0000256" key="8">
    <source>
        <dbReference type="ARBA" id="ARBA00022777"/>
    </source>
</evidence>
<dbReference type="InterPro" id="IPR033479">
    <property type="entry name" value="dCache_1"/>
</dbReference>
<protein>
    <recommendedName>
        <fullName evidence="3">histidine kinase</fullName>
        <ecNumber evidence="3">2.7.13.3</ecNumber>
    </recommendedName>
</protein>
<evidence type="ECO:0000256" key="10">
    <source>
        <dbReference type="ARBA" id="ARBA00023136"/>
    </source>
</evidence>
<comment type="subcellular location">
    <subcellularLocation>
        <location evidence="2">Cell membrane</location>
        <topology evidence="2">Multi-pass membrane protein</topology>
    </subcellularLocation>
</comment>
<feature type="domain" description="HAMP" evidence="12">
    <location>
        <begin position="302"/>
        <end position="354"/>
    </location>
</feature>
<reference evidence="14" key="1">
    <citation type="submission" date="2017-04" db="EMBL/GenBank/DDBJ databases">
        <authorList>
            <person name="Varghese N."/>
            <person name="Submissions S."/>
        </authorList>
    </citation>
    <scope>NUCLEOTIDE SEQUENCE [LARGE SCALE GENOMIC DNA]</scope>
    <source>
        <strain evidence="14">N3/975</strain>
    </source>
</reference>
<evidence type="ECO:0000256" key="6">
    <source>
        <dbReference type="ARBA" id="ARBA00022679"/>
    </source>
</evidence>
<keyword evidence="6" id="KW-0808">Transferase</keyword>
<dbReference type="CDD" id="cd12913">
    <property type="entry name" value="PDC1_MCP_like"/>
    <property type="match status" value="1"/>
</dbReference>
<dbReference type="PANTHER" id="PTHR45528">
    <property type="entry name" value="SENSOR HISTIDINE KINASE CPXA"/>
    <property type="match status" value="1"/>
</dbReference>
<dbReference type="CDD" id="cd06225">
    <property type="entry name" value="HAMP"/>
    <property type="match status" value="1"/>
</dbReference>
<keyword evidence="4" id="KW-1003">Cell membrane</keyword>
<evidence type="ECO:0000256" key="11">
    <source>
        <dbReference type="SAM" id="Phobius"/>
    </source>
</evidence>
<dbReference type="InterPro" id="IPR003660">
    <property type="entry name" value="HAMP_dom"/>
</dbReference>
<dbReference type="Gene3D" id="1.10.287.950">
    <property type="entry name" value="Methyl-accepting chemotaxis protein"/>
    <property type="match status" value="1"/>
</dbReference>
<dbReference type="GO" id="GO:0000155">
    <property type="term" value="F:phosphorelay sensor kinase activity"/>
    <property type="evidence" value="ECO:0007669"/>
    <property type="project" value="TreeGrafter"/>
</dbReference>
<dbReference type="Pfam" id="PF00672">
    <property type="entry name" value="HAMP"/>
    <property type="match status" value="1"/>
</dbReference>
<dbReference type="Pfam" id="PF02743">
    <property type="entry name" value="dCache_1"/>
    <property type="match status" value="1"/>
</dbReference>
<dbReference type="SUPFAM" id="SSF58104">
    <property type="entry name" value="Methyl-accepting chemotaxis protein (MCP) signaling domain"/>
    <property type="match status" value="1"/>
</dbReference>
<keyword evidence="9 11" id="KW-1133">Transmembrane helix</keyword>
<evidence type="ECO:0000256" key="7">
    <source>
        <dbReference type="ARBA" id="ARBA00022692"/>
    </source>
</evidence>
<evidence type="ECO:0000256" key="2">
    <source>
        <dbReference type="ARBA" id="ARBA00004651"/>
    </source>
</evidence>
<evidence type="ECO:0000259" key="12">
    <source>
        <dbReference type="PROSITE" id="PS50885"/>
    </source>
</evidence>
<dbReference type="Gene3D" id="3.30.450.20">
    <property type="entry name" value="PAS domain"/>
    <property type="match status" value="2"/>
</dbReference>
<evidence type="ECO:0000256" key="9">
    <source>
        <dbReference type="ARBA" id="ARBA00022989"/>
    </source>
</evidence>
<dbReference type="PROSITE" id="PS50885">
    <property type="entry name" value="HAMP"/>
    <property type="match status" value="1"/>
</dbReference>
<sequence>MLNKLQNKLILIFASLLIIVMVISQLVTGNEMSKNIKAKLDIEGAGHAETLTKMTELRITNYGIDLLVFSEDPRIKALIQNNEETLTPEIQDEMVNYIKVKPEVSSIYMASSSKRMYDPDTSKTYDESYDPAERPWYQIASENPKEVQFTKVYLDSSNQMKVAASKAIVENGQVIGVIGLDLPLDTVTNQINELNLGYNGYGFIVDAEGNAVVHPTDAGKNVREKPYIDKMYQKDVGKVLYTEGNTEIIIYYETMENTNWKIGVVYKEAELSKLINQILQLNTLITLIAIVIVSVVVYVIARYFTKPIVQLTKQVQLMAEGDLTVQGEVRSKDEVGQLTGHFNEMVQKMREVLSKVVDSSGKLSDSAVSLSAVSEETKATSEEIAHAMSDVAEGSVEGASNLDNMQRVTGDLDSQFTLIEETMGDMQIK</sequence>
<dbReference type="EMBL" id="LT840184">
    <property type="protein sequence ID" value="SMF85097.1"/>
    <property type="molecule type" value="Genomic_DNA"/>
</dbReference>